<dbReference type="Proteomes" id="UP001164390">
    <property type="component" value="Chromosome"/>
</dbReference>
<accession>A0AA46YJ27</accession>
<gene>
    <name evidence="2" type="ORF">L0C25_15725</name>
</gene>
<keyword evidence="1" id="KW-0472">Membrane</keyword>
<dbReference type="RefSeq" id="WP_271632633.1">
    <property type="nucleotide sequence ID" value="NZ_CP094970.1"/>
</dbReference>
<dbReference type="EMBL" id="CP094970">
    <property type="protein sequence ID" value="UYM03990.1"/>
    <property type="molecule type" value="Genomic_DNA"/>
</dbReference>
<dbReference type="AlphaFoldDB" id="A0AA46YJ27"/>
<dbReference type="KEGG" id="sgrg:L0C25_15725"/>
<keyword evidence="1" id="KW-1133">Transmembrane helix</keyword>
<name>A0AA46YJ27_9ACTN</name>
<reference evidence="2" key="1">
    <citation type="submission" date="2022-01" db="EMBL/GenBank/DDBJ databases">
        <title>Nocardioidaceae gen. sp. A5X3R13.</title>
        <authorList>
            <person name="Lopez Marin M.A."/>
            <person name="Uhlik O."/>
        </authorList>
    </citation>
    <scope>NUCLEOTIDE SEQUENCE</scope>
    <source>
        <strain evidence="2">A5X3R13</strain>
    </source>
</reference>
<evidence type="ECO:0000256" key="1">
    <source>
        <dbReference type="SAM" id="Phobius"/>
    </source>
</evidence>
<protein>
    <submittedName>
        <fullName evidence="2">Uncharacterized protein</fullName>
    </submittedName>
</protein>
<keyword evidence="3" id="KW-1185">Reference proteome</keyword>
<sequence length="211" mass="22612">MKLSWPLAWGIAAIAGLVAAAIAAVVLTNRPTDKASAADIEPGDRLAAAMEGLEQDSFYVAPELRHRLTDRQFADIQQAVESADQPFYLAYMTDTTSAGYYQNYNAVDIIADHIGEDGLYAIVDERLSASETSRGVGFAYIDTDTLLGRDHVALERYASAVAQQPEEPLVEGSDFWGGPGGGFAAGVLFAAGAYLALLFIVWIAIPLRRPA</sequence>
<evidence type="ECO:0000313" key="3">
    <source>
        <dbReference type="Proteomes" id="UP001164390"/>
    </source>
</evidence>
<organism evidence="2 3">
    <name type="scientific">Solicola gregarius</name>
    <dbReference type="NCBI Taxonomy" id="2908642"/>
    <lineage>
        <taxon>Bacteria</taxon>
        <taxon>Bacillati</taxon>
        <taxon>Actinomycetota</taxon>
        <taxon>Actinomycetes</taxon>
        <taxon>Propionibacteriales</taxon>
        <taxon>Nocardioidaceae</taxon>
        <taxon>Solicola</taxon>
    </lineage>
</organism>
<feature type="transmembrane region" description="Helical" evidence="1">
    <location>
        <begin position="183"/>
        <end position="205"/>
    </location>
</feature>
<keyword evidence="1" id="KW-0812">Transmembrane</keyword>
<evidence type="ECO:0000313" key="2">
    <source>
        <dbReference type="EMBL" id="UYM03990.1"/>
    </source>
</evidence>
<proteinExistence type="predicted"/>